<evidence type="ECO:0000256" key="1">
    <source>
        <dbReference type="ARBA" id="ARBA00010923"/>
    </source>
</evidence>
<evidence type="ECO:0000256" key="3">
    <source>
        <dbReference type="ARBA" id="ARBA00023125"/>
    </source>
</evidence>
<organism evidence="6 7">
    <name type="scientific">Candidatus Methanoperedens nitratireducens</name>
    <dbReference type="NCBI Taxonomy" id="1392998"/>
    <lineage>
        <taxon>Archaea</taxon>
        <taxon>Methanobacteriati</taxon>
        <taxon>Methanobacteriota</taxon>
        <taxon>Stenosarchaea group</taxon>
        <taxon>Methanomicrobia</taxon>
        <taxon>Methanosarcinales</taxon>
        <taxon>ANME-2 cluster</taxon>
        <taxon>Candidatus Methanoperedentaceae</taxon>
        <taxon>Candidatus Methanoperedens</taxon>
    </lineage>
</organism>
<feature type="domain" description="Type I restriction modification DNA specificity" evidence="5">
    <location>
        <begin position="245"/>
        <end position="399"/>
    </location>
</feature>
<dbReference type="Gene3D" id="3.90.220.20">
    <property type="entry name" value="DNA methylase specificity domains"/>
    <property type="match status" value="2"/>
</dbReference>
<gene>
    <name evidence="6" type="ORF">MNV_140006</name>
</gene>
<evidence type="ECO:0000313" key="7">
    <source>
        <dbReference type="Proteomes" id="UP000218615"/>
    </source>
</evidence>
<keyword evidence="7" id="KW-1185">Reference proteome</keyword>
<dbReference type="EMBL" id="FZMP01000046">
    <property type="protein sequence ID" value="SNQ59871.1"/>
    <property type="molecule type" value="Genomic_DNA"/>
</dbReference>
<sequence length="421" mass="47833">MKQEAVVVERGRLPEGWRWSTLGKECEINPRKRNIIEADDNRDTSFVPMEVVDGGRGIISEIRIVPFSKVKKGYTYFEENDVLFAKITPCMQNKKSAIAVGLISGYGFGTTEFHVLRCKERVIPKWVYYFIRNQRFIDEAESNFTGAVGQQRVPSPFLEKYPIIVPPFVEQQKIVDKLDKQMAQIEIMKKEAEGNIEAVKDLFYSYQKNLFESNIFQKCPKIKLVNLTTKIGSGITPNGGHSVYQKDGVPLIRSMNVHLNNFKKEGLAHISAEIDESMKNTRVIKGDVLLNITGASIGRVCVVPDEICPANVNQHVSIVRTNNMLNPYYLSYYLSNPNFQKFIMDSESGATRQALTKSKIEQFEIPAPSIEIQNQIVAQLNARKQLSEELLNKMNNQLNSINQLPNSILNEVFGQYQIQLS</sequence>
<evidence type="ECO:0000259" key="5">
    <source>
        <dbReference type="Pfam" id="PF01420"/>
    </source>
</evidence>
<dbReference type="SUPFAM" id="SSF116734">
    <property type="entry name" value="DNA methylase specificity domain"/>
    <property type="match status" value="2"/>
</dbReference>
<dbReference type="AlphaFoldDB" id="A0A284VKS1"/>
<dbReference type="Pfam" id="PF01420">
    <property type="entry name" value="Methylase_S"/>
    <property type="match status" value="2"/>
</dbReference>
<keyword evidence="4" id="KW-0175">Coiled coil</keyword>
<name>A0A284VKS1_9EURY</name>
<dbReference type="OrthoDB" id="84651at2157"/>
<dbReference type="Proteomes" id="UP000218615">
    <property type="component" value="Unassembled WGS sequence"/>
</dbReference>
<evidence type="ECO:0000313" key="6">
    <source>
        <dbReference type="EMBL" id="SNQ59871.1"/>
    </source>
</evidence>
<keyword evidence="2" id="KW-0680">Restriction system</keyword>
<dbReference type="PANTHER" id="PTHR43140:SF1">
    <property type="entry name" value="TYPE I RESTRICTION ENZYME ECOKI SPECIFICITY SUBUNIT"/>
    <property type="match status" value="1"/>
</dbReference>
<dbReference type="CDD" id="cd17260">
    <property type="entry name" value="RMtype1_S_EcoEI-TRD1-CR1_like"/>
    <property type="match status" value="1"/>
</dbReference>
<dbReference type="GO" id="GO:0009307">
    <property type="term" value="P:DNA restriction-modification system"/>
    <property type="evidence" value="ECO:0007669"/>
    <property type="project" value="UniProtKB-KW"/>
</dbReference>
<dbReference type="RefSeq" id="WP_096204172.1">
    <property type="nucleotide sequence ID" value="NZ_FZMP01000046.1"/>
</dbReference>
<evidence type="ECO:0000256" key="2">
    <source>
        <dbReference type="ARBA" id="ARBA00022747"/>
    </source>
</evidence>
<proteinExistence type="inferred from homology"/>
<reference evidence="7" key="1">
    <citation type="submission" date="2017-06" db="EMBL/GenBank/DDBJ databases">
        <authorList>
            <person name="Cremers G."/>
        </authorList>
    </citation>
    <scope>NUCLEOTIDE SEQUENCE [LARGE SCALE GENOMIC DNA]</scope>
</reference>
<dbReference type="PANTHER" id="PTHR43140">
    <property type="entry name" value="TYPE-1 RESTRICTION ENZYME ECOKI SPECIFICITY PROTEIN"/>
    <property type="match status" value="1"/>
</dbReference>
<feature type="domain" description="Type I restriction modification DNA specificity" evidence="5">
    <location>
        <begin position="14"/>
        <end position="191"/>
    </location>
</feature>
<evidence type="ECO:0000256" key="4">
    <source>
        <dbReference type="SAM" id="Coils"/>
    </source>
</evidence>
<dbReference type="CDD" id="cd17256">
    <property type="entry name" value="RMtype1_S_EcoJA65PI-TRD1-CR1_like"/>
    <property type="match status" value="1"/>
</dbReference>
<feature type="coiled-coil region" evidence="4">
    <location>
        <begin position="175"/>
        <end position="202"/>
    </location>
</feature>
<keyword evidence="3" id="KW-0238">DNA-binding</keyword>
<protein>
    <submittedName>
        <fullName evidence="6">Putative Type I restriction modification DNA specificity domain protein</fullName>
    </submittedName>
</protein>
<accession>A0A284VKS1</accession>
<comment type="similarity">
    <text evidence="1">Belongs to the type-I restriction system S methylase family.</text>
</comment>
<dbReference type="InterPro" id="IPR051212">
    <property type="entry name" value="Type-I_RE_S_subunit"/>
</dbReference>
<dbReference type="InterPro" id="IPR044946">
    <property type="entry name" value="Restrct_endonuc_typeI_TRD_sf"/>
</dbReference>
<dbReference type="InterPro" id="IPR000055">
    <property type="entry name" value="Restrct_endonuc_typeI_TRD"/>
</dbReference>
<feature type="coiled-coil region" evidence="4">
    <location>
        <begin position="377"/>
        <end position="404"/>
    </location>
</feature>
<dbReference type="GO" id="GO:0003677">
    <property type="term" value="F:DNA binding"/>
    <property type="evidence" value="ECO:0007669"/>
    <property type="project" value="UniProtKB-KW"/>
</dbReference>